<feature type="domain" description="Prephenate dehydratase" evidence="9">
    <location>
        <begin position="2"/>
        <end position="179"/>
    </location>
</feature>
<reference evidence="11 12" key="1">
    <citation type="journal article" date="2014" name="Nature">
        <title>An environmental bacterial taxon with a large and distinct metabolic repertoire.</title>
        <authorList>
            <person name="Wilson M.C."/>
            <person name="Mori T."/>
            <person name="Ruckert C."/>
            <person name="Uria A.R."/>
            <person name="Helf M.J."/>
            <person name="Takada K."/>
            <person name="Gernert C."/>
            <person name="Steffens U.A."/>
            <person name="Heycke N."/>
            <person name="Schmitt S."/>
            <person name="Rinke C."/>
            <person name="Helfrich E.J."/>
            <person name="Brachmann A.O."/>
            <person name="Gurgui C."/>
            <person name="Wakimoto T."/>
            <person name="Kracht M."/>
            <person name="Crusemann M."/>
            <person name="Hentschel U."/>
            <person name="Abe I."/>
            <person name="Matsunaga S."/>
            <person name="Kalinowski J."/>
            <person name="Takeyama H."/>
            <person name="Piel J."/>
        </authorList>
    </citation>
    <scope>NUCLEOTIDE SEQUENCE [LARGE SCALE GENOMIC DNA]</scope>
    <source>
        <strain evidence="12">TSY2</strain>
    </source>
</reference>
<dbReference type="InterPro" id="IPR046825">
    <property type="entry name" value="PDH_C"/>
</dbReference>
<keyword evidence="7" id="KW-0456">Lyase</keyword>
<keyword evidence="6" id="KW-0584">Phenylalanine biosynthesis</keyword>
<evidence type="ECO:0000256" key="2">
    <source>
        <dbReference type="ARBA" id="ARBA00013147"/>
    </source>
</evidence>
<dbReference type="CDD" id="cd13630">
    <property type="entry name" value="PBP2_PDT_1"/>
    <property type="match status" value="1"/>
</dbReference>
<dbReference type="Proteomes" id="UP000019140">
    <property type="component" value="Unassembled WGS sequence"/>
</dbReference>
<gene>
    <name evidence="11" type="ORF">ETSY2_31675</name>
</gene>
<dbReference type="GO" id="GO:0070403">
    <property type="term" value="F:NAD+ binding"/>
    <property type="evidence" value="ECO:0007669"/>
    <property type="project" value="InterPro"/>
</dbReference>
<comment type="catalytic activity">
    <reaction evidence="8">
        <text>prephenate + H(+) = 3-phenylpyruvate + CO2 + H2O</text>
        <dbReference type="Rhea" id="RHEA:21648"/>
        <dbReference type="ChEBI" id="CHEBI:15377"/>
        <dbReference type="ChEBI" id="CHEBI:15378"/>
        <dbReference type="ChEBI" id="CHEBI:16526"/>
        <dbReference type="ChEBI" id="CHEBI:18005"/>
        <dbReference type="ChEBI" id="CHEBI:29934"/>
        <dbReference type="EC" id="4.2.1.51"/>
    </reaction>
</comment>
<dbReference type="CDD" id="cd04905">
    <property type="entry name" value="ACT_CM-PDT"/>
    <property type="match status" value="1"/>
</dbReference>
<dbReference type="GO" id="GO:0006571">
    <property type="term" value="P:tyrosine biosynthetic process"/>
    <property type="evidence" value="ECO:0007669"/>
    <property type="project" value="InterPro"/>
</dbReference>
<comment type="caution">
    <text evidence="11">The sequence shown here is derived from an EMBL/GenBank/DDBJ whole genome shotgun (WGS) entry which is preliminary data.</text>
</comment>
<dbReference type="SUPFAM" id="SSF53850">
    <property type="entry name" value="Periplasmic binding protein-like II"/>
    <property type="match status" value="1"/>
</dbReference>
<evidence type="ECO:0000256" key="5">
    <source>
        <dbReference type="ARBA" id="ARBA00023141"/>
    </source>
</evidence>
<keyword evidence="3" id="KW-0028">Amino-acid biosynthesis</keyword>
<dbReference type="GO" id="GO:0004665">
    <property type="term" value="F:prephenate dehydrogenase (NADP+) activity"/>
    <property type="evidence" value="ECO:0007669"/>
    <property type="project" value="InterPro"/>
</dbReference>
<dbReference type="EC" id="4.2.1.51" evidence="2"/>
<dbReference type="InterPro" id="IPR036291">
    <property type="entry name" value="NAD(P)-bd_dom_sf"/>
</dbReference>
<dbReference type="SUPFAM" id="SSF48179">
    <property type="entry name" value="6-phosphogluconate dehydrogenase C-terminal domain-like"/>
    <property type="match status" value="1"/>
</dbReference>
<dbReference type="GO" id="GO:0005737">
    <property type="term" value="C:cytoplasm"/>
    <property type="evidence" value="ECO:0007669"/>
    <property type="project" value="TreeGrafter"/>
</dbReference>
<keyword evidence="12" id="KW-1185">Reference proteome</keyword>
<dbReference type="InterPro" id="IPR008927">
    <property type="entry name" value="6-PGluconate_DH-like_C_sf"/>
</dbReference>
<dbReference type="Pfam" id="PF02153">
    <property type="entry name" value="PDH_N"/>
    <property type="match status" value="1"/>
</dbReference>
<dbReference type="EMBL" id="AZHX01001346">
    <property type="protein sequence ID" value="ETX03937.1"/>
    <property type="molecule type" value="Genomic_DNA"/>
</dbReference>
<keyword evidence="4" id="KW-0560">Oxidoreductase</keyword>
<dbReference type="HOGENOM" id="CLU_488111_0_0_7"/>
<dbReference type="InterPro" id="IPR045865">
    <property type="entry name" value="ACT-like_dom_sf"/>
</dbReference>
<keyword evidence="5" id="KW-0057">Aromatic amino acid biosynthesis</keyword>
<evidence type="ECO:0000256" key="1">
    <source>
        <dbReference type="ARBA" id="ARBA00004741"/>
    </source>
</evidence>
<name>W4M2S9_9BACT</name>
<dbReference type="SUPFAM" id="SSF55021">
    <property type="entry name" value="ACT-like"/>
    <property type="match status" value="1"/>
</dbReference>
<dbReference type="Gene3D" id="3.40.50.720">
    <property type="entry name" value="NAD(P)-binding Rossmann-like Domain"/>
    <property type="match status" value="1"/>
</dbReference>
<evidence type="ECO:0000256" key="3">
    <source>
        <dbReference type="ARBA" id="ARBA00022605"/>
    </source>
</evidence>
<evidence type="ECO:0000256" key="8">
    <source>
        <dbReference type="ARBA" id="ARBA00047848"/>
    </source>
</evidence>
<dbReference type="PANTHER" id="PTHR21022:SF19">
    <property type="entry name" value="PREPHENATE DEHYDRATASE-RELATED"/>
    <property type="match status" value="1"/>
</dbReference>
<dbReference type="InterPro" id="IPR046826">
    <property type="entry name" value="PDH_N"/>
</dbReference>
<dbReference type="InterPro" id="IPR003099">
    <property type="entry name" value="Prephen_DH"/>
</dbReference>
<evidence type="ECO:0000256" key="4">
    <source>
        <dbReference type="ARBA" id="ARBA00023002"/>
    </source>
</evidence>
<evidence type="ECO:0000256" key="7">
    <source>
        <dbReference type="ARBA" id="ARBA00023239"/>
    </source>
</evidence>
<dbReference type="UniPathway" id="UPA00121">
    <property type="reaction ID" value="UER00345"/>
</dbReference>
<dbReference type="InterPro" id="IPR001086">
    <property type="entry name" value="Preph_deHydtase"/>
</dbReference>
<dbReference type="Gene3D" id="1.10.3660.10">
    <property type="entry name" value="6-phosphogluconate dehydrogenase C-terminal like domain"/>
    <property type="match status" value="1"/>
</dbReference>
<dbReference type="PROSITE" id="PS51176">
    <property type="entry name" value="PDH_ADH"/>
    <property type="match status" value="1"/>
</dbReference>
<dbReference type="Gene3D" id="3.40.190.10">
    <property type="entry name" value="Periplasmic binding protein-like II"/>
    <property type="match status" value="2"/>
</dbReference>
<dbReference type="PROSITE" id="PS51171">
    <property type="entry name" value="PREPHENATE_DEHYDR_3"/>
    <property type="match status" value="1"/>
</dbReference>
<evidence type="ECO:0000313" key="11">
    <source>
        <dbReference type="EMBL" id="ETX03937.1"/>
    </source>
</evidence>
<evidence type="ECO:0000256" key="6">
    <source>
        <dbReference type="ARBA" id="ARBA00023222"/>
    </source>
</evidence>
<evidence type="ECO:0000259" key="9">
    <source>
        <dbReference type="PROSITE" id="PS51171"/>
    </source>
</evidence>
<protein>
    <recommendedName>
        <fullName evidence="2">prephenate dehydratase</fullName>
        <ecNumber evidence="2">4.2.1.51</ecNumber>
    </recommendedName>
</protein>
<sequence>MRIGFLGPAGTYTEEAAMAAVADAAYLPYPSIEAVFEAVQQREVDRGLVPIENVIQGPVTETLDNLYHYAASVKIVDMLVLPIQHAIGALVPAENITRILSKDQALKQCSIYLQAHHPHAQQLEVASTSAAMQTIVSEQLQDAAAIGSPQAMAQYNLPILARDIGNVNNNKTRFTLLGPTTAGYHAPTGKDATAFVIYPPSDRMGILEEILAVISREYRLNLSSIHSRPDTRGAFRFYMEIEGHLEEPAVAACLTALEKHLSPDEVQIHIFGSYPRCPFNEPRLRTIGIIGGTGQMGQWFQRFFAPAGYEVLISGRRTPLTYEQCITQSDAVIINVPIKNTVDTIHQVGKWFRPGQLIADNTSIKTQPVAAMLEAVPKGVEVLGMHTVFGPAVESLHGQNVVFTHTDASGELSREFENIFYKFGAKITYTDPETHDRQMAFHQNLEHFTKLVLAQVLRGQFGDPFEMDSYSSPNSRTSLVTMGRILNADPDLYSEIQAYNLQGPAMIRAYLEAAQTLGQALITGDVDMFKDEMVSSATELGLPYLQDMLAKSKTIQQHLV</sequence>
<dbReference type="GO" id="GO:0004664">
    <property type="term" value="F:prephenate dehydratase activity"/>
    <property type="evidence" value="ECO:0007669"/>
    <property type="project" value="UniProtKB-EC"/>
</dbReference>
<proteinExistence type="predicted"/>
<dbReference type="GO" id="GO:0009094">
    <property type="term" value="P:L-phenylalanine biosynthetic process"/>
    <property type="evidence" value="ECO:0007669"/>
    <property type="project" value="UniProtKB-UniPathway"/>
</dbReference>
<dbReference type="Gene3D" id="3.30.70.260">
    <property type="match status" value="1"/>
</dbReference>
<dbReference type="PANTHER" id="PTHR21022">
    <property type="entry name" value="PREPHENATE DEHYDRATASE P PROTEIN"/>
    <property type="match status" value="1"/>
</dbReference>
<dbReference type="Pfam" id="PF20463">
    <property type="entry name" value="PDH_C"/>
    <property type="match status" value="1"/>
</dbReference>
<dbReference type="SUPFAM" id="SSF51735">
    <property type="entry name" value="NAD(P)-binding Rossmann-fold domains"/>
    <property type="match status" value="1"/>
</dbReference>
<feature type="domain" description="Prephenate/arogenate dehydrogenase" evidence="10">
    <location>
        <begin position="285"/>
        <end position="551"/>
    </location>
</feature>
<accession>W4M2S9</accession>
<organism evidence="11 12">
    <name type="scientific">Candidatus Entotheonella gemina</name>
    <dbReference type="NCBI Taxonomy" id="1429439"/>
    <lineage>
        <taxon>Bacteria</taxon>
        <taxon>Pseudomonadati</taxon>
        <taxon>Nitrospinota/Tectimicrobiota group</taxon>
        <taxon>Candidatus Tectimicrobiota</taxon>
        <taxon>Candidatus Entotheonellia</taxon>
        <taxon>Candidatus Entotheonellales</taxon>
        <taxon>Candidatus Entotheonellaceae</taxon>
        <taxon>Candidatus Entotheonella</taxon>
    </lineage>
</organism>
<evidence type="ECO:0000313" key="12">
    <source>
        <dbReference type="Proteomes" id="UP000019140"/>
    </source>
</evidence>
<dbReference type="Pfam" id="PF00800">
    <property type="entry name" value="PDT"/>
    <property type="match status" value="1"/>
</dbReference>
<dbReference type="GO" id="GO:0008977">
    <property type="term" value="F:prephenate dehydrogenase (NAD+) activity"/>
    <property type="evidence" value="ECO:0007669"/>
    <property type="project" value="InterPro"/>
</dbReference>
<comment type="pathway">
    <text evidence="1">Amino-acid biosynthesis; L-phenylalanine biosynthesis; phenylpyruvate from prephenate: step 1/1.</text>
</comment>
<evidence type="ECO:0000259" key="10">
    <source>
        <dbReference type="PROSITE" id="PS51176"/>
    </source>
</evidence>
<dbReference type="AlphaFoldDB" id="W4M2S9"/>